<evidence type="ECO:0000313" key="2">
    <source>
        <dbReference type="Proteomes" id="UP000037540"/>
    </source>
</evidence>
<organism evidence="1 2">
    <name type="scientific">Clostridium botulinum</name>
    <dbReference type="NCBI Taxonomy" id="1491"/>
    <lineage>
        <taxon>Bacteria</taxon>
        <taxon>Bacillati</taxon>
        <taxon>Bacillota</taxon>
        <taxon>Clostridia</taxon>
        <taxon>Eubacteriales</taxon>
        <taxon>Clostridiaceae</taxon>
        <taxon>Clostridium</taxon>
    </lineage>
</organism>
<dbReference type="EMBL" id="LGVR01000073">
    <property type="protein sequence ID" value="KOA84090.1"/>
    <property type="molecule type" value="Genomic_DNA"/>
</dbReference>
<comment type="caution">
    <text evidence="1">The sequence shown here is derived from an EMBL/GenBank/DDBJ whole genome shotgun (WGS) entry which is preliminary data.</text>
</comment>
<sequence>MNQCGNMLSNSSNDVYIQVGNYGGFMAEFYVNYIDPMGIEHKEDSGAFSLGFSRRINILKGTKTVRLIVEIWIFGGNRIIYDGYMGIPGPSCFGLYNTIFDAAFKPISCNSVGGGLPTPPNNSNCCCCCCCPCCCPCTCSCPSVYNSGNSCC</sequence>
<evidence type="ECO:0000313" key="1">
    <source>
        <dbReference type="EMBL" id="KOA84090.1"/>
    </source>
</evidence>
<reference evidence="1 2" key="1">
    <citation type="submission" date="2015-07" db="EMBL/GenBank/DDBJ databases">
        <title>Draft genome sequences of 17 French Clostridium botulinum group III.</title>
        <authorList>
            <person name="Woudstra C."/>
            <person name="Le Marechal C."/>
            <person name="Souillard R."/>
            <person name="Bayon-Auboyer M.-H."/>
            <person name="Dessouter D."/>
            <person name="Fach P."/>
        </authorList>
    </citation>
    <scope>NUCLEOTIDE SEQUENCE [LARGE SCALE GENOMIC DNA]</scope>
    <source>
        <strain evidence="1 2">12LNRI-CD</strain>
    </source>
</reference>
<dbReference type="AlphaFoldDB" id="A0A9Q1UWQ3"/>
<name>A0A9Q1UWQ3_CLOBO</name>
<protein>
    <submittedName>
        <fullName evidence="1">Uncharacterized protein</fullName>
    </submittedName>
</protein>
<dbReference type="RefSeq" id="WP_013721039.1">
    <property type="nucleotide sequence ID" value="NZ_LGVP01000054.1"/>
</dbReference>
<proteinExistence type="predicted"/>
<dbReference type="Proteomes" id="UP000037540">
    <property type="component" value="Unassembled WGS sequence"/>
</dbReference>
<gene>
    <name evidence="1" type="ORF">ADU74_11610</name>
</gene>
<accession>A0A9Q1UWQ3</accession>